<feature type="region of interest" description="Disordered" evidence="1">
    <location>
        <begin position="122"/>
        <end position="175"/>
    </location>
</feature>
<evidence type="ECO:0000313" key="4">
    <source>
        <dbReference type="Proteomes" id="UP001528673"/>
    </source>
</evidence>
<feature type="compositionally biased region" description="Basic and acidic residues" evidence="1">
    <location>
        <begin position="129"/>
        <end position="144"/>
    </location>
</feature>
<keyword evidence="2" id="KW-0732">Signal</keyword>
<evidence type="ECO:0000256" key="1">
    <source>
        <dbReference type="SAM" id="MobiDB-lite"/>
    </source>
</evidence>
<accession>A0ABT5MVD1</accession>
<feature type="compositionally biased region" description="Basic and acidic residues" evidence="1">
    <location>
        <begin position="152"/>
        <end position="175"/>
    </location>
</feature>
<feature type="chain" id="PRO_5045053888" evidence="2">
    <location>
        <begin position="37"/>
        <end position="175"/>
    </location>
</feature>
<gene>
    <name evidence="3" type="ORF">PSQ40_05415</name>
</gene>
<protein>
    <submittedName>
        <fullName evidence="3">Uncharacterized protein</fullName>
    </submittedName>
</protein>
<feature type="signal peptide" evidence="2">
    <location>
        <begin position="1"/>
        <end position="36"/>
    </location>
</feature>
<organism evidence="3 4">
    <name type="scientific">Curvibacter cyanobacteriorum</name>
    <dbReference type="NCBI Taxonomy" id="3026422"/>
    <lineage>
        <taxon>Bacteria</taxon>
        <taxon>Pseudomonadati</taxon>
        <taxon>Pseudomonadota</taxon>
        <taxon>Betaproteobacteria</taxon>
        <taxon>Burkholderiales</taxon>
        <taxon>Comamonadaceae</taxon>
        <taxon>Curvibacter</taxon>
    </lineage>
</organism>
<comment type="caution">
    <text evidence="3">The sequence shown here is derived from an EMBL/GenBank/DDBJ whole genome shotgun (WGS) entry which is preliminary data.</text>
</comment>
<evidence type="ECO:0000256" key="2">
    <source>
        <dbReference type="SAM" id="SignalP"/>
    </source>
</evidence>
<proteinExistence type="predicted"/>
<dbReference type="Proteomes" id="UP001528673">
    <property type="component" value="Unassembled WGS sequence"/>
</dbReference>
<name>A0ABT5MVD1_9BURK</name>
<dbReference type="EMBL" id="JAQSIP010000002">
    <property type="protein sequence ID" value="MDD0838005.1"/>
    <property type="molecule type" value="Genomic_DNA"/>
</dbReference>
<evidence type="ECO:0000313" key="3">
    <source>
        <dbReference type="EMBL" id="MDD0838005.1"/>
    </source>
</evidence>
<keyword evidence="4" id="KW-1185">Reference proteome</keyword>
<reference evidence="3 4" key="1">
    <citation type="submission" date="2023-02" db="EMBL/GenBank/DDBJ databases">
        <title>Bacterial whole genomic sequence of Curvibacter sp. HBC61.</title>
        <authorList>
            <person name="Le V."/>
            <person name="Ko S.-R."/>
            <person name="Ahn C.-Y."/>
            <person name="Oh H.-M."/>
        </authorList>
    </citation>
    <scope>NUCLEOTIDE SEQUENCE [LARGE SCALE GENOMIC DNA]</scope>
    <source>
        <strain evidence="3 4">HBC61</strain>
    </source>
</reference>
<sequence length="175" mass="19314">MSLSQFQQRAKSGLLSIAWVGIAALAASLSPVAAQAQTYMNITLGVPLAPGGYGQISIGNNPMPPIINTAPLIVGPVVHGAAPMYLYVSDLEYRHWARHCRRYQACGRPVYFVRVDERHRWWDGHPPGHARDRDDRPGERRGWDRGGPGHGHRGDRDDRDHHGPGRGEGRGHGDH</sequence>